<dbReference type="EMBL" id="GBRH01266626">
    <property type="protein sequence ID" value="JAD31269.1"/>
    <property type="molecule type" value="Transcribed_RNA"/>
</dbReference>
<reference evidence="1" key="2">
    <citation type="journal article" date="2015" name="Data Brief">
        <title>Shoot transcriptome of the giant reed, Arundo donax.</title>
        <authorList>
            <person name="Barrero R.A."/>
            <person name="Guerrero F.D."/>
            <person name="Moolhuijzen P."/>
            <person name="Goolsby J.A."/>
            <person name="Tidwell J."/>
            <person name="Bellgard S.E."/>
            <person name="Bellgard M.I."/>
        </authorList>
    </citation>
    <scope>NUCLEOTIDE SEQUENCE</scope>
    <source>
        <tissue evidence="1">Shoot tissue taken approximately 20 cm above the soil surface</tissue>
    </source>
</reference>
<accession>A0A0A8YVV1</accession>
<proteinExistence type="predicted"/>
<dbReference type="AlphaFoldDB" id="A0A0A8YVV1"/>
<name>A0A0A8YVV1_ARUDO</name>
<organism evidence="1">
    <name type="scientific">Arundo donax</name>
    <name type="common">Giant reed</name>
    <name type="synonym">Donax arundinaceus</name>
    <dbReference type="NCBI Taxonomy" id="35708"/>
    <lineage>
        <taxon>Eukaryota</taxon>
        <taxon>Viridiplantae</taxon>
        <taxon>Streptophyta</taxon>
        <taxon>Embryophyta</taxon>
        <taxon>Tracheophyta</taxon>
        <taxon>Spermatophyta</taxon>
        <taxon>Magnoliopsida</taxon>
        <taxon>Liliopsida</taxon>
        <taxon>Poales</taxon>
        <taxon>Poaceae</taxon>
        <taxon>PACMAD clade</taxon>
        <taxon>Arundinoideae</taxon>
        <taxon>Arundineae</taxon>
        <taxon>Arundo</taxon>
    </lineage>
</organism>
<sequence>MSALVDWQTKPGNSSVINCMMLNIQISMN</sequence>
<evidence type="ECO:0000313" key="1">
    <source>
        <dbReference type="EMBL" id="JAD31269.1"/>
    </source>
</evidence>
<reference evidence="1" key="1">
    <citation type="submission" date="2014-09" db="EMBL/GenBank/DDBJ databases">
        <authorList>
            <person name="Magalhaes I.L.F."/>
            <person name="Oliveira U."/>
            <person name="Santos F.R."/>
            <person name="Vidigal T.H.D.A."/>
            <person name="Brescovit A.D."/>
            <person name="Santos A.J."/>
        </authorList>
    </citation>
    <scope>NUCLEOTIDE SEQUENCE</scope>
    <source>
        <tissue evidence="1">Shoot tissue taken approximately 20 cm above the soil surface</tissue>
    </source>
</reference>
<protein>
    <submittedName>
        <fullName evidence="1">Uncharacterized protein</fullName>
    </submittedName>
</protein>